<protein>
    <submittedName>
        <fullName evidence="1">Uncharacterized protein</fullName>
    </submittedName>
</protein>
<name>X0ZZP4_9ZZZZ</name>
<organism evidence="1">
    <name type="scientific">marine sediment metagenome</name>
    <dbReference type="NCBI Taxonomy" id="412755"/>
    <lineage>
        <taxon>unclassified sequences</taxon>
        <taxon>metagenomes</taxon>
        <taxon>ecological metagenomes</taxon>
    </lineage>
</organism>
<gene>
    <name evidence="1" type="ORF">S01H4_10292</name>
</gene>
<accession>X0ZZP4</accession>
<evidence type="ECO:0000313" key="1">
    <source>
        <dbReference type="EMBL" id="GAG63377.1"/>
    </source>
</evidence>
<reference evidence="1" key="1">
    <citation type="journal article" date="2014" name="Front. Microbiol.">
        <title>High frequency of phylogenetically diverse reductive dehalogenase-homologous genes in deep subseafloor sedimentary metagenomes.</title>
        <authorList>
            <person name="Kawai M."/>
            <person name="Futagami T."/>
            <person name="Toyoda A."/>
            <person name="Takaki Y."/>
            <person name="Nishi S."/>
            <person name="Hori S."/>
            <person name="Arai W."/>
            <person name="Tsubouchi T."/>
            <person name="Morono Y."/>
            <person name="Uchiyama I."/>
            <person name="Ito T."/>
            <person name="Fujiyama A."/>
            <person name="Inagaki F."/>
            <person name="Takami H."/>
        </authorList>
    </citation>
    <scope>NUCLEOTIDE SEQUENCE</scope>
    <source>
        <strain evidence="1">Expedition CK06-06</strain>
    </source>
</reference>
<proteinExistence type="predicted"/>
<comment type="caution">
    <text evidence="1">The sequence shown here is derived from an EMBL/GenBank/DDBJ whole genome shotgun (WGS) entry which is preliminary data.</text>
</comment>
<feature type="non-terminal residue" evidence="1">
    <location>
        <position position="1"/>
    </location>
</feature>
<dbReference type="EMBL" id="BART01003905">
    <property type="protein sequence ID" value="GAG63377.1"/>
    <property type="molecule type" value="Genomic_DNA"/>
</dbReference>
<sequence>AKTNQNTIFVDGHPILSVFQCESAYRLINSRKITEKQFKLIEGIYREIINTYNYFKDFQQVIYYINIPLKENLRLLQKKEDCKIITEDKKTELISLRNVIHSNIFKLNNHFKDTKVLEVNTLSGLEIINTYLLGFPGCG</sequence>
<dbReference type="AlphaFoldDB" id="X0ZZP4"/>